<proteinExistence type="inferred from homology"/>
<dbReference type="InterPro" id="IPR056798">
    <property type="entry name" value="ADH_Fe_C"/>
</dbReference>
<dbReference type="Proteomes" id="UP000094622">
    <property type="component" value="Unassembled WGS sequence"/>
</dbReference>
<gene>
    <name evidence="8" type="primary">adhB_1</name>
    <name evidence="8" type="ORF">A6302_01788</name>
</gene>
<feature type="domain" description="Alcohol dehydrogenase iron-type/glycerol dehydrogenase GldA" evidence="6">
    <location>
        <begin position="18"/>
        <end position="174"/>
    </location>
</feature>
<dbReference type="GO" id="GO:0004022">
    <property type="term" value="F:alcohol dehydrogenase (NAD+) activity"/>
    <property type="evidence" value="ECO:0007669"/>
    <property type="project" value="UniProtKB-EC"/>
</dbReference>
<keyword evidence="4" id="KW-0520">NAD</keyword>
<dbReference type="OrthoDB" id="9815791at2"/>
<evidence type="ECO:0000313" key="8">
    <source>
        <dbReference type="EMBL" id="ODN70871.1"/>
    </source>
</evidence>
<dbReference type="PROSITE" id="PS00913">
    <property type="entry name" value="ADH_IRON_1"/>
    <property type="match status" value="1"/>
</dbReference>
<dbReference type="AlphaFoldDB" id="A0A1E3H5S1"/>
<dbReference type="EC" id="1.1.1.1" evidence="8"/>
<dbReference type="PATRIC" id="fig|1439726.3.peg.1888"/>
<comment type="caution">
    <text evidence="8">The sequence shown here is derived from an EMBL/GenBank/DDBJ whole genome shotgun (WGS) entry which is preliminary data.</text>
</comment>
<comment type="catalytic activity">
    <reaction evidence="5">
        <text>a primary alcohol + NAD(+) = an aldehyde + NADH + H(+)</text>
        <dbReference type="Rhea" id="RHEA:10736"/>
        <dbReference type="ChEBI" id="CHEBI:15378"/>
        <dbReference type="ChEBI" id="CHEBI:15734"/>
        <dbReference type="ChEBI" id="CHEBI:17478"/>
        <dbReference type="ChEBI" id="CHEBI:57540"/>
        <dbReference type="ChEBI" id="CHEBI:57945"/>
        <dbReference type="EC" id="1.1.1.1"/>
    </reaction>
</comment>
<dbReference type="GO" id="GO:0046872">
    <property type="term" value="F:metal ion binding"/>
    <property type="evidence" value="ECO:0007669"/>
    <property type="project" value="InterPro"/>
</dbReference>
<dbReference type="InterPro" id="IPR039697">
    <property type="entry name" value="Alcohol_dehydrogenase_Fe"/>
</dbReference>
<dbReference type="SUPFAM" id="SSF56796">
    <property type="entry name" value="Dehydroquinate synthase-like"/>
    <property type="match status" value="1"/>
</dbReference>
<dbReference type="InterPro" id="IPR018211">
    <property type="entry name" value="ADH_Fe_CS"/>
</dbReference>
<evidence type="ECO:0000256" key="2">
    <source>
        <dbReference type="ARBA" id="ARBA00007358"/>
    </source>
</evidence>
<dbReference type="FunFam" id="3.40.50.1970:FF:000003">
    <property type="entry name" value="Alcohol dehydrogenase, iron-containing"/>
    <property type="match status" value="1"/>
</dbReference>
<accession>A0A1E3H5S1</accession>
<dbReference type="RefSeq" id="WP_069306593.1">
    <property type="nucleotide sequence ID" value="NZ_MCRJ01000036.1"/>
</dbReference>
<evidence type="ECO:0000259" key="7">
    <source>
        <dbReference type="Pfam" id="PF25137"/>
    </source>
</evidence>
<comment type="cofactor">
    <cofactor evidence="1">
        <name>Fe cation</name>
        <dbReference type="ChEBI" id="CHEBI:24875"/>
    </cofactor>
</comment>
<reference evidence="8 9" key="1">
    <citation type="submission" date="2016-07" db="EMBL/GenBank/DDBJ databases">
        <title>Draft Genome Sequence of Methylobrevis pamukkalensis PK2.</title>
        <authorList>
            <person name="Vasilenko O.V."/>
            <person name="Doronina N.V."/>
            <person name="Shmareva M.N."/>
            <person name="Tarlachkov S.V."/>
            <person name="Mustakhimov I."/>
            <person name="Trotsenko Y.A."/>
        </authorList>
    </citation>
    <scope>NUCLEOTIDE SEQUENCE [LARGE SCALE GENOMIC DNA]</scope>
    <source>
        <strain evidence="8 9">PK2</strain>
    </source>
</reference>
<evidence type="ECO:0000256" key="3">
    <source>
        <dbReference type="ARBA" id="ARBA00023002"/>
    </source>
</evidence>
<evidence type="ECO:0000313" key="9">
    <source>
        <dbReference type="Proteomes" id="UP000094622"/>
    </source>
</evidence>
<keyword evidence="9" id="KW-1185">Reference proteome</keyword>
<dbReference type="CDD" id="cd08551">
    <property type="entry name" value="Fe-ADH"/>
    <property type="match status" value="1"/>
</dbReference>
<dbReference type="Gene3D" id="1.20.1090.10">
    <property type="entry name" value="Dehydroquinate synthase-like - alpha domain"/>
    <property type="match status" value="1"/>
</dbReference>
<organism evidence="8 9">
    <name type="scientific">Methylobrevis pamukkalensis</name>
    <dbReference type="NCBI Taxonomy" id="1439726"/>
    <lineage>
        <taxon>Bacteria</taxon>
        <taxon>Pseudomonadati</taxon>
        <taxon>Pseudomonadota</taxon>
        <taxon>Alphaproteobacteria</taxon>
        <taxon>Hyphomicrobiales</taxon>
        <taxon>Pleomorphomonadaceae</taxon>
        <taxon>Methylobrevis</taxon>
    </lineage>
</organism>
<dbReference type="Pfam" id="PF25137">
    <property type="entry name" value="ADH_Fe_C"/>
    <property type="match status" value="1"/>
</dbReference>
<evidence type="ECO:0000259" key="6">
    <source>
        <dbReference type="Pfam" id="PF00465"/>
    </source>
</evidence>
<name>A0A1E3H5S1_9HYPH</name>
<dbReference type="Pfam" id="PF00465">
    <property type="entry name" value="Fe-ADH"/>
    <property type="match status" value="1"/>
</dbReference>
<sequence length="381" mass="39376">MSDYARPIGLCQPRFLDYGSGTVARLGPFVAREGHSRILVVADAYNAGRIGLLGLPDGTVVHGTLAGEPDLEDLAAALAVAAELRPDLVIGFGGGSAMDLAKLVAVLWPGEQTIRDIVGPDRVARRPSTIVQIPTTAGTGSEAGIRALVTDPATQAKLAVESRHMLADLAILDPDLTLTVPPAVTAATGVDVLAHCVEAFTSKRAHPLIDGFAREGIRLVGAHLKRCVAHGADAEARAAMLLASYYGGICLGPVNTAAGHALAYPLGTRHGIPHGAANALIFPHVLAFNAPAVPARTAEVLALMGLAPSTDPDEVFVLARDFCAGLGLDMTLAAAGVPRGDLAVMAAEAVAIRRLLDNNPREMTEADILAVYETAYEAVAA</sequence>
<comment type="similarity">
    <text evidence="2">Belongs to the iron-containing alcohol dehydrogenase family.</text>
</comment>
<dbReference type="InterPro" id="IPR001670">
    <property type="entry name" value="ADH_Fe/GldA"/>
</dbReference>
<keyword evidence="3 8" id="KW-0560">Oxidoreductase</keyword>
<evidence type="ECO:0000256" key="1">
    <source>
        <dbReference type="ARBA" id="ARBA00001962"/>
    </source>
</evidence>
<dbReference type="EMBL" id="MCRJ01000036">
    <property type="protein sequence ID" value="ODN70871.1"/>
    <property type="molecule type" value="Genomic_DNA"/>
</dbReference>
<feature type="domain" description="Fe-containing alcohol dehydrogenase-like C-terminal" evidence="7">
    <location>
        <begin position="185"/>
        <end position="376"/>
    </location>
</feature>
<dbReference type="PANTHER" id="PTHR11496">
    <property type="entry name" value="ALCOHOL DEHYDROGENASE"/>
    <property type="match status" value="1"/>
</dbReference>
<evidence type="ECO:0000256" key="4">
    <source>
        <dbReference type="ARBA" id="ARBA00023027"/>
    </source>
</evidence>
<protein>
    <submittedName>
        <fullName evidence="8">Alcohol dehydrogenase 2</fullName>
        <ecNumber evidence="8">1.1.1.1</ecNumber>
    </submittedName>
</protein>
<dbReference type="PANTHER" id="PTHR11496:SF102">
    <property type="entry name" value="ALCOHOL DEHYDROGENASE 4"/>
    <property type="match status" value="1"/>
</dbReference>
<dbReference type="Gene3D" id="3.40.50.1970">
    <property type="match status" value="1"/>
</dbReference>
<evidence type="ECO:0000256" key="5">
    <source>
        <dbReference type="ARBA" id="ARBA00049243"/>
    </source>
</evidence>